<evidence type="ECO:0000313" key="14">
    <source>
        <dbReference type="RefSeq" id="XP_396085.3"/>
    </source>
</evidence>
<evidence type="ECO:0000313" key="11">
    <source>
        <dbReference type="RefSeq" id="XP_006565224.1"/>
    </source>
</evidence>
<dbReference type="GO" id="GO:0005886">
    <property type="term" value="C:plasma membrane"/>
    <property type="evidence" value="ECO:0007669"/>
    <property type="project" value="UniProtKB-SubCell"/>
</dbReference>
<dbReference type="Proteomes" id="UP000005203">
    <property type="component" value="Linkage group LG12"/>
</dbReference>
<accession>A0A7M7GSA0</accession>
<dbReference type="RefSeq" id="XP_006565224.1">
    <property type="nucleotide sequence ID" value="XM_006565161.3"/>
</dbReference>
<dbReference type="RefSeq" id="XP_026300009.1">
    <property type="nucleotide sequence ID" value="XM_026444224.1"/>
</dbReference>
<keyword evidence="5 8" id="KW-1133">Transmembrane helix</keyword>
<evidence type="ECO:0000256" key="3">
    <source>
        <dbReference type="ARBA" id="ARBA00022475"/>
    </source>
</evidence>
<dbReference type="OMA" id="AITYPHF"/>
<accession>A0A7M7R7S2</accession>
<sequence length="537" mass="62115">MKFANPLQRFKKCIILFSLGISCSILSYLIYIIKPSQLILEYNLEMRPDSLAFELWKKPPIQIYIKVYIFNITNMEEFLKGGVKLKVEEIGPYVYQEIVENHNITWHENMISYIPKRTIIYVPEMSINDPKKDIIHVPNIPMLGLSSSLHDAGFFVNYPWTSLVNILDSKPILKLNVHDYLWGYEDKLIRFASGVMPNFIDFIKFGLLDRMYDEGENVILMNIGKNKNMTEEEGRYLSIQSYNGSPGMSQWGYREEDGNETYPENTICNRIKGTTEGELFPSYLDKHAVFRIFRKAFCKAIPIVFKKEVIMDNGLNGYLYSMSDDFLDTSEENPNNACYCQKKKQCLKKGLSDITPCYYKIPAAMSLPHFLHADSSIYDNVEGLNPDSKKHTSQIIIQPTIGIPMKINSKIQINLVMQHTIYNSKIRPFNDMTIPLFWSDLVMDSLPNDLTFILKLILQICPMVETVIIWLLAIAGTTMFVLSLLAILWTINQQQEPLPSERRESCDLRIPLNYNQYTTIRILPNIKKIKSKSDLFS</sequence>
<dbReference type="EnsemblMetazoa" id="XM_396085">
    <property type="protein sequence ID" value="XP_396085"/>
    <property type="gene ID" value="LOC412630"/>
</dbReference>
<dbReference type="PANTHER" id="PTHR11923">
    <property type="entry name" value="SCAVENGER RECEPTOR CLASS B TYPE-1 SR-B1"/>
    <property type="match status" value="1"/>
</dbReference>
<accession>A0A8B9B2A4</accession>
<evidence type="ECO:0000256" key="5">
    <source>
        <dbReference type="ARBA" id="ARBA00022989"/>
    </source>
</evidence>
<organism evidence="9">
    <name type="scientific">Apis mellifera</name>
    <name type="common">Honeybee</name>
    <dbReference type="NCBI Taxonomy" id="7460"/>
    <lineage>
        <taxon>Eukaryota</taxon>
        <taxon>Metazoa</taxon>
        <taxon>Ecdysozoa</taxon>
        <taxon>Arthropoda</taxon>
        <taxon>Hexapoda</taxon>
        <taxon>Insecta</taxon>
        <taxon>Pterygota</taxon>
        <taxon>Neoptera</taxon>
        <taxon>Endopterygota</taxon>
        <taxon>Hymenoptera</taxon>
        <taxon>Apocrita</taxon>
        <taxon>Aculeata</taxon>
        <taxon>Apoidea</taxon>
        <taxon>Anthophila</taxon>
        <taxon>Apidae</taxon>
        <taxon>Apis</taxon>
    </lineage>
</organism>
<dbReference type="GeneID" id="412630"/>
<dbReference type="AlphaFoldDB" id="A0A7M7R7S2"/>
<evidence type="ECO:0000256" key="8">
    <source>
        <dbReference type="SAM" id="Phobius"/>
    </source>
</evidence>
<dbReference type="PANTHER" id="PTHR11923:SF104">
    <property type="entry name" value="FI07620P"/>
    <property type="match status" value="1"/>
</dbReference>
<dbReference type="KEGG" id="ame:412630"/>
<keyword evidence="11 12" id="KW-0675">Receptor</keyword>
<feature type="transmembrane region" description="Helical" evidence="8">
    <location>
        <begin position="467"/>
        <end position="491"/>
    </location>
</feature>
<evidence type="ECO:0000256" key="2">
    <source>
        <dbReference type="ARBA" id="ARBA00010532"/>
    </source>
</evidence>
<evidence type="ECO:0000256" key="4">
    <source>
        <dbReference type="ARBA" id="ARBA00022692"/>
    </source>
</evidence>
<feature type="transmembrane region" description="Helical" evidence="8">
    <location>
        <begin position="12"/>
        <end position="33"/>
    </location>
</feature>
<dbReference type="EnsemblMetazoa" id="XM_006565162">
    <property type="protein sequence ID" value="XP_006565225"/>
    <property type="gene ID" value="LOC412630"/>
</dbReference>
<keyword evidence="4 8" id="KW-0812">Transmembrane</keyword>
<evidence type="ECO:0000256" key="7">
    <source>
        <dbReference type="ARBA" id="ARBA00023180"/>
    </source>
</evidence>
<dbReference type="EnsemblMetazoa" id="XM_006565161">
    <property type="protein sequence ID" value="XP_006565224"/>
    <property type="gene ID" value="LOC412630"/>
</dbReference>
<dbReference type="PRINTS" id="PR01609">
    <property type="entry name" value="CD36FAMILY"/>
</dbReference>
<dbReference type="GO" id="GO:0005737">
    <property type="term" value="C:cytoplasm"/>
    <property type="evidence" value="ECO:0007669"/>
    <property type="project" value="TreeGrafter"/>
</dbReference>
<evidence type="ECO:0000313" key="12">
    <source>
        <dbReference type="RefSeq" id="XP_006565225.1"/>
    </source>
</evidence>
<evidence type="ECO:0000313" key="10">
    <source>
        <dbReference type="Proteomes" id="UP000005203"/>
    </source>
</evidence>
<dbReference type="OrthoDB" id="18585at2759"/>
<evidence type="ECO:0000313" key="9">
    <source>
        <dbReference type="EnsemblMetazoa" id="XP_396085"/>
    </source>
</evidence>
<keyword evidence="3" id="KW-1003">Cell membrane</keyword>
<dbReference type="RefSeq" id="XP_006565225.1">
    <property type="nucleotide sequence ID" value="XM_006565162.3"/>
</dbReference>
<accession>A0A8B6Z0Y3</accession>
<evidence type="ECO:0000256" key="1">
    <source>
        <dbReference type="ARBA" id="ARBA00004236"/>
    </source>
</evidence>
<dbReference type="GO" id="GO:0005044">
    <property type="term" value="F:scavenger receptor activity"/>
    <property type="evidence" value="ECO:0007669"/>
    <property type="project" value="TreeGrafter"/>
</dbReference>
<gene>
    <name evidence="9" type="primary">412630</name>
    <name evidence="11 12 13 14" type="synonym">LOC412630</name>
</gene>
<evidence type="ECO:0000313" key="13">
    <source>
        <dbReference type="RefSeq" id="XP_026300009.1"/>
    </source>
</evidence>
<keyword evidence="7" id="KW-0325">Glycoprotein</keyword>
<name>A0A7M7R7S2_APIME</name>
<dbReference type="Pfam" id="PF01130">
    <property type="entry name" value="CD36"/>
    <property type="match status" value="1"/>
</dbReference>
<keyword evidence="10" id="KW-1185">Reference proteome</keyword>
<comment type="subcellular location">
    <subcellularLocation>
        <location evidence="1">Cell membrane</location>
    </subcellularLocation>
</comment>
<dbReference type="RefSeq" id="XP_396085.3">
    <property type="nucleotide sequence ID" value="XM_396085.7"/>
</dbReference>
<reference evidence="9" key="1">
    <citation type="submission" date="2021-01" db="UniProtKB">
        <authorList>
            <consortium name="EnsemblMetazoa"/>
        </authorList>
    </citation>
    <scope>IDENTIFICATION</scope>
    <source>
        <strain evidence="9">DH4</strain>
    </source>
</reference>
<dbReference type="EnsemblMetazoa" id="XM_026444224">
    <property type="protein sequence ID" value="XP_026300009"/>
    <property type="gene ID" value="LOC412630"/>
</dbReference>
<proteinExistence type="inferred from homology"/>
<comment type="similarity">
    <text evidence="2">Belongs to the CD36 family.</text>
</comment>
<reference evidence="11 12" key="2">
    <citation type="submission" date="2025-04" db="UniProtKB">
        <authorList>
            <consortium name="RefSeq"/>
        </authorList>
    </citation>
    <scope>IDENTIFICATION</scope>
    <source>
        <strain evidence="11 12">DH4</strain>
        <tissue evidence="11 12">Whole body</tissue>
    </source>
</reference>
<dbReference type="InterPro" id="IPR002159">
    <property type="entry name" value="CD36_fam"/>
</dbReference>
<keyword evidence="6 8" id="KW-0472">Membrane</keyword>
<evidence type="ECO:0000256" key="6">
    <source>
        <dbReference type="ARBA" id="ARBA00023136"/>
    </source>
</evidence>
<protein>
    <submittedName>
        <fullName evidence="11 12">Scavenger receptor class B member 1 isoform X1</fullName>
    </submittedName>
</protein>
<dbReference type="PROSITE" id="PS51257">
    <property type="entry name" value="PROKAR_LIPOPROTEIN"/>
    <property type="match status" value="1"/>
</dbReference>